<accession>A0A0L9Y7I7</accession>
<dbReference type="AlphaFoldDB" id="A0A0L9Y7I7"/>
<organism evidence="5 8">
    <name type="scientific">Clostridium botulinum</name>
    <dbReference type="NCBI Taxonomy" id="1491"/>
    <lineage>
        <taxon>Bacteria</taxon>
        <taxon>Bacillati</taxon>
        <taxon>Bacillota</taxon>
        <taxon>Clostridia</taxon>
        <taxon>Eubacteriales</taxon>
        <taxon>Clostridiaceae</taxon>
        <taxon>Clostridium</taxon>
    </lineage>
</organism>
<keyword evidence="3" id="KW-0804">Transcription</keyword>
<dbReference type="SUPFAM" id="SSF46785">
    <property type="entry name" value="Winged helix' DNA-binding domain"/>
    <property type="match status" value="1"/>
</dbReference>
<dbReference type="InterPro" id="IPR036390">
    <property type="entry name" value="WH_DNA-bd_sf"/>
</dbReference>
<dbReference type="GO" id="GO:0003677">
    <property type="term" value="F:DNA binding"/>
    <property type="evidence" value="ECO:0007669"/>
    <property type="project" value="UniProtKB-KW"/>
</dbReference>
<comment type="caution">
    <text evidence="5">The sequence shown here is derived from an EMBL/GenBank/DDBJ whole genome shotgun (WGS) entry which is preliminary data.</text>
</comment>
<evidence type="ECO:0000256" key="3">
    <source>
        <dbReference type="ARBA" id="ARBA00023163"/>
    </source>
</evidence>
<evidence type="ECO:0000259" key="4">
    <source>
        <dbReference type="PROSITE" id="PS50995"/>
    </source>
</evidence>
<protein>
    <submittedName>
        <fullName evidence="5">MarR family transcriptional regulator</fullName>
    </submittedName>
</protein>
<dbReference type="Proteomes" id="UP000476820">
    <property type="component" value="Unassembled WGS sequence"/>
</dbReference>
<dbReference type="PANTHER" id="PTHR42756:SF1">
    <property type="entry name" value="TRANSCRIPTIONAL REPRESSOR OF EMRAB OPERON"/>
    <property type="match status" value="1"/>
</dbReference>
<dbReference type="Pfam" id="PF01047">
    <property type="entry name" value="MarR"/>
    <property type="match status" value="1"/>
</dbReference>
<evidence type="ECO:0000313" key="8">
    <source>
        <dbReference type="Proteomes" id="UP000476820"/>
    </source>
</evidence>
<dbReference type="RefSeq" id="WP_053342385.1">
    <property type="nucleotide sequence ID" value="NZ_LFPD01000011.1"/>
</dbReference>
<dbReference type="PRINTS" id="PR00598">
    <property type="entry name" value="HTHMARR"/>
</dbReference>
<dbReference type="GO" id="GO:0003700">
    <property type="term" value="F:DNA-binding transcription factor activity"/>
    <property type="evidence" value="ECO:0007669"/>
    <property type="project" value="InterPro"/>
</dbReference>
<dbReference type="PANTHER" id="PTHR42756">
    <property type="entry name" value="TRANSCRIPTIONAL REGULATOR, MARR"/>
    <property type="match status" value="1"/>
</dbReference>
<reference evidence="7 8" key="1">
    <citation type="submission" date="2019-04" db="EMBL/GenBank/DDBJ databases">
        <title>Genome sequencing of Clostridium botulinum Groups I-IV and Clostridium butyricum.</title>
        <authorList>
            <person name="Brunt J."/>
            <person name="Van Vliet A.H.M."/>
            <person name="Stringer S.C."/>
            <person name="Carter A.T."/>
            <person name="Peck M.W."/>
        </authorList>
    </citation>
    <scope>NUCLEOTIDE SEQUENCE [LARGE SCALE GENOMIC DNA]</scope>
    <source>
        <strain evidence="5 8">1605</strain>
        <strain evidence="6 7">CB-K-33E</strain>
    </source>
</reference>
<dbReference type="PROSITE" id="PS50995">
    <property type="entry name" value="HTH_MARR_2"/>
    <property type="match status" value="1"/>
</dbReference>
<evidence type="ECO:0000313" key="5">
    <source>
        <dbReference type="EMBL" id="NFF88851.1"/>
    </source>
</evidence>
<keyword evidence="1" id="KW-0805">Transcription regulation</keyword>
<name>A0A0L9Y7I7_CLOBO</name>
<dbReference type="EMBL" id="SWVK01000024">
    <property type="protein sequence ID" value="NFN36483.1"/>
    <property type="molecule type" value="Genomic_DNA"/>
</dbReference>
<evidence type="ECO:0000313" key="6">
    <source>
        <dbReference type="EMBL" id="NFN36483.1"/>
    </source>
</evidence>
<dbReference type="InterPro" id="IPR036388">
    <property type="entry name" value="WH-like_DNA-bd_sf"/>
</dbReference>
<dbReference type="InterPro" id="IPR000835">
    <property type="entry name" value="HTH_MarR-typ"/>
</dbReference>
<sequence length="142" mass="16332">MDNSFHYLMMINNTLFHKEIMCELIKAGLTPGQPKVLDYLAAHDGSMQKEIAAGTLTDEATLTGIITKMEKKGFIERRMKEGNRRTYYVYLTELGREKAETVKFIFKEKEDKVLACLTESEKEEFIGLFKKIHNNMSGRGEN</sequence>
<dbReference type="OrthoDB" id="9808725at2"/>
<keyword evidence="2" id="KW-0238">DNA-binding</keyword>
<evidence type="ECO:0000256" key="1">
    <source>
        <dbReference type="ARBA" id="ARBA00023015"/>
    </source>
</evidence>
<dbReference type="Proteomes" id="UP000473681">
    <property type="component" value="Unassembled WGS sequence"/>
</dbReference>
<dbReference type="SMART" id="SM00347">
    <property type="entry name" value="HTH_MARR"/>
    <property type="match status" value="1"/>
</dbReference>
<dbReference type="EMBL" id="SWOV01000041">
    <property type="protein sequence ID" value="NFF88851.1"/>
    <property type="molecule type" value="Genomic_DNA"/>
</dbReference>
<feature type="domain" description="HTH marR-type" evidence="4">
    <location>
        <begin position="1"/>
        <end position="134"/>
    </location>
</feature>
<proteinExistence type="predicted"/>
<dbReference type="Gene3D" id="1.10.10.10">
    <property type="entry name" value="Winged helix-like DNA-binding domain superfamily/Winged helix DNA-binding domain"/>
    <property type="match status" value="1"/>
</dbReference>
<evidence type="ECO:0000313" key="7">
    <source>
        <dbReference type="Proteomes" id="UP000473681"/>
    </source>
</evidence>
<gene>
    <name evidence="5" type="ORF">FC774_13400</name>
    <name evidence="6" type="ORF">FDB51_15470</name>
</gene>
<dbReference type="PROSITE" id="PS01117">
    <property type="entry name" value="HTH_MARR_1"/>
    <property type="match status" value="1"/>
</dbReference>
<dbReference type="InterPro" id="IPR023187">
    <property type="entry name" value="Tscrpt_reg_MarR-type_CS"/>
</dbReference>
<evidence type="ECO:0000256" key="2">
    <source>
        <dbReference type="ARBA" id="ARBA00023125"/>
    </source>
</evidence>